<dbReference type="PRINTS" id="PR00463">
    <property type="entry name" value="EP450I"/>
</dbReference>
<evidence type="ECO:0000256" key="7">
    <source>
        <dbReference type="ARBA" id="ARBA00023004"/>
    </source>
</evidence>
<evidence type="ECO:0000313" key="13">
    <source>
        <dbReference type="Proteomes" id="UP000053558"/>
    </source>
</evidence>
<dbReference type="EMBL" id="JH711595">
    <property type="protein sequence ID" value="EIW74031.1"/>
    <property type="molecule type" value="Genomic_DNA"/>
</dbReference>
<evidence type="ECO:0000313" key="12">
    <source>
        <dbReference type="EMBL" id="EIW74031.1"/>
    </source>
</evidence>
<evidence type="ECO:0000256" key="9">
    <source>
        <dbReference type="PIRSR" id="PIRSR602401-1"/>
    </source>
</evidence>
<dbReference type="PROSITE" id="PS00086">
    <property type="entry name" value="CYTOCHROME_P450"/>
    <property type="match status" value="1"/>
</dbReference>
<dbReference type="AlphaFoldDB" id="R7SCX8"/>
<keyword evidence="11" id="KW-1133">Transmembrane helix</keyword>
<dbReference type="CDD" id="cd11065">
    <property type="entry name" value="CYP64-like"/>
    <property type="match status" value="1"/>
</dbReference>
<feature type="binding site" description="axial binding residue" evidence="9">
    <location>
        <position position="447"/>
    </location>
    <ligand>
        <name>heme</name>
        <dbReference type="ChEBI" id="CHEBI:30413"/>
    </ligand>
    <ligandPart>
        <name>Fe</name>
        <dbReference type="ChEBI" id="CHEBI:18248"/>
    </ligandPart>
</feature>
<feature type="transmembrane region" description="Helical" evidence="11">
    <location>
        <begin position="15"/>
        <end position="35"/>
    </location>
</feature>
<dbReference type="InterPro" id="IPR001128">
    <property type="entry name" value="Cyt_P450"/>
</dbReference>
<dbReference type="PANTHER" id="PTHR46300:SF1">
    <property type="entry name" value="P450, PUTATIVE (EUROFUNG)-RELATED"/>
    <property type="match status" value="1"/>
</dbReference>
<keyword evidence="11" id="KW-0472">Membrane</keyword>
<keyword evidence="7 9" id="KW-0408">Iron</keyword>
<keyword evidence="11" id="KW-0812">Transmembrane</keyword>
<dbReference type="SUPFAM" id="SSF48264">
    <property type="entry name" value="Cytochrome P450"/>
    <property type="match status" value="1"/>
</dbReference>
<dbReference type="PANTHER" id="PTHR46300">
    <property type="entry name" value="P450, PUTATIVE (EUROFUNG)-RELATED-RELATED"/>
    <property type="match status" value="1"/>
</dbReference>
<evidence type="ECO:0000256" key="10">
    <source>
        <dbReference type="RuleBase" id="RU000461"/>
    </source>
</evidence>
<dbReference type="Pfam" id="PF00067">
    <property type="entry name" value="p450"/>
    <property type="match status" value="1"/>
</dbReference>
<dbReference type="GO" id="GO:0016705">
    <property type="term" value="F:oxidoreductase activity, acting on paired donors, with incorporation or reduction of molecular oxygen"/>
    <property type="evidence" value="ECO:0007669"/>
    <property type="project" value="InterPro"/>
</dbReference>
<dbReference type="GO" id="GO:0004497">
    <property type="term" value="F:monooxygenase activity"/>
    <property type="evidence" value="ECO:0007669"/>
    <property type="project" value="UniProtKB-KW"/>
</dbReference>
<dbReference type="Proteomes" id="UP000053558">
    <property type="component" value="Unassembled WGS sequence"/>
</dbReference>
<sequence length="518" mass="58405">MASTFDLSALSSSLLFRNLAIPGLIAVLVVAGSLVRWTTNHRQIPLPPSPPGSHWLNGHTFPRRKSNELNPFLQVERWIQEYGPIITVKQGLQTVVIIGRYHAAVDILEKQGGLSTDRPRSVAVGEILSGDHRLVLASGDRFRRMRKAMHSHLQPKAAESYQPIQMTHARDVILKILDKPEDFQSHASAFAASVVLQVAYGKTSPTLANDPEVQAVHRALERIRVALRPNAYLVESFPFLRYLPLYAPELKQGYREDSELYMRQLGAVRTQMNNDEGGPSFSRYLLKNESNHMLNELEMAYLAGSFFTAGSDPTALGICTVLMCAALHPEAQAIVQNEIDAIIRRDKAPTFADENALPQLKAFISEALRWRPIVGMGFQHRTSEDVVWGNYCIPAGTTVMGNHWAISRDPEVFPDGDHFNPKRWKTSKGEMRDDIRFFTFGFGRRVCPGQHVANRSVFINTLLILWAFRLSMRSSQPVDDTAYMQGVTPKKQMFDIGFEPRIEERDLRTMMDEYGGME</sequence>
<protein>
    <submittedName>
        <fullName evidence="12">Cytochrome P450</fullName>
    </submittedName>
</protein>
<comment type="similarity">
    <text evidence="3 10">Belongs to the cytochrome P450 family.</text>
</comment>
<evidence type="ECO:0000256" key="8">
    <source>
        <dbReference type="ARBA" id="ARBA00023033"/>
    </source>
</evidence>
<keyword evidence="6 10" id="KW-0560">Oxidoreductase</keyword>
<dbReference type="RefSeq" id="XP_007775740.1">
    <property type="nucleotide sequence ID" value="XM_007777550.1"/>
</dbReference>
<dbReference type="InterPro" id="IPR050364">
    <property type="entry name" value="Cytochrome_P450_fung"/>
</dbReference>
<comment type="cofactor">
    <cofactor evidence="1 9">
        <name>heme</name>
        <dbReference type="ChEBI" id="CHEBI:30413"/>
    </cofactor>
</comment>
<dbReference type="InterPro" id="IPR017972">
    <property type="entry name" value="Cyt_P450_CS"/>
</dbReference>
<proteinExistence type="inferred from homology"/>
<name>R7SCX8_CONPW</name>
<gene>
    <name evidence="12" type="ORF">CONPUDRAFT_67924</name>
</gene>
<keyword evidence="5 9" id="KW-0479">Metal-binding</keyword>
<evidence type="ECO:0000256" key="3">
    <source>
        <dbReference type="ARBA" id="ARBA00010617"/>
    </source>
</evidence>
<dbReference type="InterPro" id="IPR002401">
    <property type="entry name" value="Cyt_P450_E_grp-I"/>
</dbReference>
<dbReference type="InterPro" id="IPR036396">
    <property type="entry name" value="Cyt_P450_sf"/>
</dbReference>
<keyword evidence="8 10" id="KW-0503">Monooxygenase</keyword>
<evidence type="ECO:0000256" key="6">
    <source>
        <dbReference type="ARBA" id="ARBA00023002"/>
    </source>
</evidence>
<evidence type="ECO:0000256" key="11">
    <source>
        <dbReference type="SAM" id="Phobius"/>
    </source>
</evidence>
<dbReference type="OrthoDB" id="2789670at2759"/>
<dbReference type="OMA" id="FRFTKDH"/>
<evidence type="ECO:0000256" key="1">
    <source>
        <dbReference type="ARBA" id="ARBA00001971"/>
    </source>
</evidence>
<keyword evidence="4 9" id="KW-0349">Heme</keyword>
<dbReference type="KEGG" id="cput:CONPUDRAFT_67924"/>
<accession>R7SCX8</accession>
<keyword evidence="13" id="KW-1185">Reference proteome</keyword>
<dbReference type="GeneID" id="19208601"/>
<organism evidence="12 13">
    <name type="scientific">Coniophora puteana (strain RWD-64-598)</name>
    <name type="common">Brown rot fungus</name>
    <dbReference type="NCBI Taxonomy" id="741705"/>
    <lineage>
        <taxon>Eukaryota</taxon>
        <taxon>Fungi</taxon>
        <taxon>Dikarya</taxon>
        <taxon>Basidiomycota</taxon>
        <taxon>Agaricomycotina</taxon>
        <taxon>Agaricomycetes</taxon>
        <taxon>Agaricomycetidae</taxon>
        <taxon>Boletales</taxon>
        <taxon>Coniophorineae</taxon>
        <taxon>Coniophoraceae</taxon>
        <taxon>Coniophora</taxon>
    </lineage>
</organism>
<dbReference type="GO" id="GO:0020037">
    <property type="term" value="F:heme binding"/>
    <property type="evidence" value="ECO:0007669"/>
    <property type="project" value="InterPro"/>
</dbReference>
<reference evidence="13" key="1">
    <citation type="journal article" date="2012" name="Science">
        <title>The Paleozoic origin of enzymatic lignin decomposition reconstructed from 31 fungal genomes.</title>
        <authorList>
            <person name="Floudas D."/>
            <person name="Binder M."/>
            <person name="Riley R."/>
            <person name="Barry K."/>
            <person name="Blanchette R.A."/>
            <person name="Henrissat B."/>
            <person name="Martinez A.T."/>
            <person name="Otillar R."/>
            <person name="Spatafora J.W."/>
            <person name="Yadav J.S."/>
            <person name="Aerts A."/>
            <person name="Benoit I."/>
            <person name="Boyd A."/>
            <person name="Carlson A."/>
            <person name="Copeland A."/>
            <person name="Coutinho P.M."/>
            <person name="de Vries R.P."/>
            <person name="Ferreira P."/>
            <person name="Findley K."/>
            <person name="Foster B."/>
            <person name="Gaskell J."/>
            <person name="Glotzer D."/>
            <person name="Gorecki P."/>
            <person name="Heitman J."/>
            <person name="Hesse C."/>
            <person name="Hori C."/>
            <person name="Igarashi K."/>
            <person name="Jurgens J.A."/>
            <person name="Kallen N."/>
            <person name="Kersten P."/>
            <person name="Kohler A."/>
            <person name="Kuees U."/>
            <person name="Kumar T.K.A."/>
            <person name="Kuo A."/>
            <person name="LaButti K."/>
            <person name="Larrondo L.F."/>
            <person name="Lindquist E."/>
            <person name="Ling A."/>
            <person name="Lombard V."/>
            <person name="Lucas S."/>
            <person name="Lundell T."/>
            <person name="Martin R."/>
            <person name="McLaughlin D.J."/>
            <person name="Morgenstern I."/>
            <person name="Morin E."/>
            <person name="Murat C."/>
            <person name="Nagy L.G."/>
            <person name="Nolan M."/>
            <person name="Ohm R.A."/>
            <person name="Patyshakuliyeva A."/>
            <person name="Rokas A."/>
            <person name="Ruiz-Duenas F.J."/>
            <person name="Sabat G."/>
            <person name="Salamov A."/>
            <person name="Samejima M."/>
            <person name="Schmutz J."/>
            <person name="Slot J.C."/>
            <person name="St John F."/>
            <person name="Stenlid J."/>
            <person name="Sun H."/>
            <person name="Sun S."/>
            <person name="Syed K."/>
            <person name="Tsang A."/>
            <person name="Wiebenga A."/>
            <person name="Young D."/>
            <person name="Pisabarro A."/>
            <person name="Eastwood D.C."/>
            <person name="Martin F."/>
            <person name="Cullen D."/>
            <person name="Grigoriev I.V."/>
            <person name="Hibbett D.S."/>
        </authorList>
    </citation>
    <scope>NUCLEOTIDE SEQUENCE [LARGE SCALE GENOMIC DNA]</scope>
    <source>
        <strain evidence="13">RWD-64-598 SS2</strain>
    </source>
</reference>
<dbReference type="GO" id="GO:0005506">
    <property type="term" value="F:iron ion binding"/>
    <property type="evidence" value="ECO:0007669"/>
    <property type="project" value="InterPro"/>
</dbReference>
<evidence type="ECO:0000256" key="5">
    <source>
        <dbReference type="ARBA" id="ARBA00022723"/>
    </source>
</evidence>
<evidence type="ECO:0000256" key="2">
    <source>
        <dbReference type="ARBA" id="ARBA00005179"/>
    </source>
</evidence>
<dbReference type="Gene3D" id="1.10.630.10">
    <property type="entry name" value="Cytochrome P450"/>
    <property type="match status" value="1"/>
</dbReference>
<comment type="pathway">
    <text evidence="2">Secondary metabolite biosynthesis.</text>
</comment>
<evidence type="ECO:0000256" key="4">
    <source>
        <dbReference type="ARBA" id="ARBA00022617"/>
    </source>
</evidence>
<dbReference type="eggNOG" id="KOG0156">
    <property type="taxonomic scope" value="Eukaryota"/>
</dbReference>